<sequence length="91" mass="10702">MKIEGSGEIPRRVKNSKGEIKEVRLYNVLHVPSMNSNLLSIPKLLKNPEITVVMEQDICSVRRRECEIMRARRRMKWTYGVDDWDMCANHT</sequence>
<dbReference type="Pfam" id="PF22936">
    <property type="entry name" value="Pol_BBD"/>
    <property type="match status" value="1"/>
</dbReference>
<accession>A0A075B4N0</accession>
<feature type="domain" description="Retrovirus-related Pol polyprotein from transposon TNT 1-94-like beta-barrel" evidence="1">
    <location>
        <begin position="1"/>
        <end position="46"/>
    </location>
</feature>
<proteinExistence type="predicted"/>
<evidence type="ECO:0000313" key="3">
    <source>
        <dbReference type="Proteomes" id="UP000030755"/>
    </source>
</evidence>
<gene>
    <name evidence="2" type="ORF">O9G_006252</name>
</gene>
<evidence type="ECO:0000259" key="1">
    <source>
        <dbReference type="Pfam" id="PF22936"/>
    </source>
</evidence>
<protein>
    <recommendedName>
        <fullName evidence="1">Retrovirus-related Pol polyprotein from transposon TNT 1-94-like beta-barrel domain-containing protein</fullName>
    </recommendedName>
</protein>
<dbReference type="OrthoDB" id="7691805at2759"/>
<keyword evidence="3" id="KW-1185">Reference proteome</keyword>
<reference evidence="2 3" key="1">
    <citation type="journal article" date="2013" name="Curr. Biol.">
        <title>Shared signatures of parasitism and phylogenomics unite Cryptomycota and microsporidia.</title>
        <authorList>
            <person name="James T.Y."/>
            <person name="Pelin A."/>
            <person name="Bonen L."/>
            <person name="Ahrendt S."/>
            <person name="Sain D."/>
            <person name="Corradi N."/>
            <person name="Stajich J.E."/>
        </authorList>
    </citation>
    <scope>NUCLEOTIDE SEQUENCE [LARGE SCALE GENOMIC DNA]</scope>
    <source>
        <strain evidence="2 3">CSF55</strain>
    </source>
</reference>
<dbReference type="Proteomes" id="UP000030755">
    <property type="component" value="Unassembled WGS sequence"/>
</dbReference>
<dbReference type="HOGENOM" id="CLU_2428297_0_0_1"/>
<name>A0A075B4N0_ROZAC</name>
<dbReference type="AlphaFoldDB" id="A0A075B4N0"/>
<dbReference type="InterPro" id="IPR054722">
    <property type="entry name" value="PolX-like_BBD"/>
</dbReference>
<dbReference type="EMBL" id="KE560553">
    <property type="protein sequence ID" value="EPZ36483.1"/>
    <property type="molecule type" value="Genomic_DNA"/>
</dbReference>
<organism evidence="2 3">
    <name type="scientific">Rozella allomycis (strain CSF55)</name>
    <dbReference type="NCBI Taxonomy" id="988480"/>
    <lineage>
        <taxon>Eukaryota</taxon>
        <taxon>Fungi</taxon>
        <taxon>Fungi incertae sedis</taxon>
        <taxon>Cryptomycota</taxon>
        <taxon>Cryptomycota incertae sedis</taxon>
        <taxon>Rozella</taxon>
    </lineage>
</organism>
<evidence type="ECO:0000313" key="2">
    <source>
        <dbReference type="EMBL" id="EPZ36483.1"/>
    </source>
</evidence>